<comment type="caution">
    <text evidence="1">The sequence shown here is derived from an EMBL/GenBank/DDBJ whole genome shotgun (WGS) entry which is preliminary data.</text>
</comment>
<reference evidence="1 2" key="1">
    <citation type="submission" date="2020-08" db="EMBL/GenBank/DDBJ databases">
        <title>Genomic Encyclopedia of Type Strains, Phase III (KMG-III): the genomes of soil and plant-associated and newly described type strains.</title>
        <authorList>
            <person name="Whitman W."/>
        </authorList>
    </citation>
    <scope>NUCLEOTIDE SEQUENCE [LARGE SCALE GENOMIC DNA]</scope>
    <source>
        <strain evidence="1 2">CECT 7015</strain>
    </source>
</reference>
<keyword evidence="2" id="KW-1185">Reference proteome</keyword>
<dbReference type="AlphaFoldDB" id="A0A839UK08"/>
<dbReference type="Proteomes" id="UP000554520">
    <property type="component" value="Unassembled WGS sequence"/>
</dbReference>
<dbReference type="EMBL" id="JACHXN010000023">
    <property type="protein sequence ID" value="MBB3148839.1"/>
    <property type="molecule type" value="Genomic_DNA"/>
</dbReference>
<accession>A0A839UK08</accession>
<evidence type="ECO:0000313" key="1">
    <source>
        <dbReference type="EMBL" id="MBB3148839.1"/>
    </source>
</evidence>
<sequence length="164" mass="18149">MGVGMSSNAIFISKADSTASLKCMTGKAKSYATEPSVDALIVRWIERCSAKREAHCPSFRCVSHNEPFRHKPPDFTYRLGDTNIDVVGYNFIVQKIAVDSKKPVGNVCAMKKPKSGRSWCSIVNACRSSGLVLTHIAQKGVEMNLARLLCHGKLLAITRWYEEL</sequence>
<evidence type="ECO:0000313" key="2">
    <source>
        <dbReference type="Proteomes" id="UP000554520"/>
    </source>
</evidence>
<proteinExistence type="predicted"/>
<name>A0A839UK08_9HYPH</name>
<protein>
    <submittedName>
        <fullName evidence="1">Uncharacterized protein</fullName>
    </submittedName>
</protein>
<organism evidence="1 2">
    <name type="scientific">Phyllobacterium trifolii</name>
    <dbReference type="NCBI Taxonomy" id="300193"/>
    <lineage>
        <taxon>Bacteria</taxon>
        <taxon>Pseudomonadati</taxon>
        <taxon>Pseudomonadota</taxon>
        <taxon>Alphaproteobacteria</taxon>
        <taxon>Hyphomicrobiales</taxon>
        <taxon>Phyllobacteriaceae</taxon>
        <taxon>Phyllobacterium</taxon>
    </lineage>
</organism>
<gene>
    <name evidence="1" type="ORF">FHS21_005287</name>
</gene>